<dbReference type="AlphaFoldDB" id="A0A9Q2XHY5"/>
<organism evidence="1 2">
    <name type="scientific">Pseudomonas aegrilactucae</name>
    <dbReference type="NCBI Taxonomy" id="2854028"/>
    <lineage>
        <taxon>Bacteria</taxon>
        <taxon>Pseudomonadati</taxon>
        <taxon>Pseudomonadota</taxon>
        <taxon>Gammaproteobacteria</taxon>
        <taxon>Pseudomonadales</taxon>
        <taxon>Pseudomonadaceae</taxon>
        <taxon>Pseudomonas</taxon>
    </lineage>
</organism>
<accession>A0A9Q2XHY5</accession>
<dbReference type="RefSeq" id="WP_217974293.1">
    <property type="nucleotide sequence ID" value="NZ_JAHTBI010000016.1"/>
</dbReference>
<gene>
    <name evidence="1" type="ORF">KUO17_06200</name>
</gene>
<evidence type="ECO:0000313" key="1">
    <source>
        <dbReference type="EMBL" id="MBV6286630.1"/>
    </source>
</evidence>
<dbReference type="EMBL" id="JAHTBI010000016">
    <property type="protein sequence ID" value="MBV6286630.1"/>
    <property type="molecule type" value="Genomic_DNA"/>
</dbReference>
<reference evidence="1" key="2">
    <citation type="journal article" date="2023" name="Plant Pathol.">
        <title>Dismantling and reorganizing Pseudomonas marginalis sensu#lato.</title>
        <authorList>
            <person name="Sawada H."/>
            <person name="Fujikawa T."/>
            <person name="Satou M."/>
        </authorList>
    </citation>
    <scope>NUCLEOTIDE SEQUENCE</scope>
    <source>
        <strain evidence="1">MAFF 301350</strain>
    </source>
</reference>
<keyword evidence="2" id="KW-1185">Reference proteome</keyword>
<comment type="caution">
    <text evidence="1">The sequence shown here is derived from an EMBL/GenBank/DDBJ whole genome shotgun (WGS) entry which is preliminary data.</text>
</comment>
<sequence>MNTAPQLIALDHDDYYARHVGRTKDGLQFFLTTPFCSAQGDEPGCEYIALYLFNADGSLRSAQIDSLGPRASFDRDAARARYDQRLDDLGEVTFERIEVAPFTVEREGTVFGFELREPEAPDDDWAVDVVPGHYMAFFAPWDSGYYDT</sequence>
<protein>
    <submittedName>
        <fullName evidence="1">Uncharacterized protein</fullName>
    </submittedName>
</protein>
<dbReference type="Proteomes" id="UP001106592">
    <property type="component" value="Unassembled WGS sequence"/>
</dbReference>
<reference evidence="1" key="1">
    <citation type="journal article" date="2022" name="Int. J. Syst. Evol. Microbiol.">
        <title>Pseudomonas aegrilactucae sp. nov. and Pseudomonas morbosilactucae sp. nov., pathogens causing bacterial rot of lettuce in Japan.</title>
        <authorList>
            <person name="Sawada H."/>
            <person name="Fujikawa T."/>
            <person name="Satou M."/>
        </authorList>
    </citation>
    <scope>NUCLEOTIDE SEQUENCE</scope>
    <source>
        <strain evidence="1">MAFF 301350</strain>
    </source>
</reference>
<proteinExistence type="predicted"/>
<evidence type="ECO:0000313" key="2">
    <source>
        <dbReference type="Proteomes" id="UP001106592"/>
    </source>
</evidence>
<name>A0A9Q2XHY5_9PSED</name>